<evidence type="ECO:0000256" key="1">
    <source>
        <dbReference type="SAM" id="Coils"/>
    </source>
</evidence>
<keyword evidence="1" id="KW-0175">Coiled coil</keyword>
<evidence type="ECO:0000313" key="3">
    <source>
        <dbReference type="Proteomes" id="UP000693706"/>
    </source>
</evidence>
<proteinExistence type="predicted"/>
<sequence>MANDIRSASEVLQKLNTLWSEHAKLINQANEPLKKYTDLAKLPSNYAKNLKDVVAVSDKLTKSTAELTKTEKQLQAQQKADIILRNKRIKAFDDETAKQNKLKTARENAISKSMTQRMTEYVQGLGKTGDGVNKLNSYYKDLERSSKKQADALKKEALALEKNAGLYNKVQQRVRALTTEYNQLATKKALGMNLDRAELSSLKQITLQLNKYDTVLKKVDADVGKHQRNVGNYKKAYDGLGWSVTQLAREAPAFANSIQTGFMAISNNLPMLFDELANAKREVAGLRAEGKQTTGVLGRLAKSIFSFQTLLSVGVTLLTLYGKDLVIWASALLGGDQVVKNLAENTKKLNKESAQIASQSIPKFQALVNIITDVTTSEKKRLNAINELKKSYPDFNSEILKEKDNTDLVNDAVSEYINKIGQKAKAQASMTMMQEKYNALIVAEQKANEFKEKTVLKLAKAQNKEIKTIEQAVAWIKKKSYDTESSNKTLTARNRIENNYESILSTINKHNKSQADIQKEINALMNVYVDNADLAAEKTGKLSGKKEEYNHIAEDSIKGMSAQISELEELRDATSYGTTEWNIYNELLKALQYSFDKLTESAKESKKAIDTIGNGEGTLAGLIDENDINGVRQALRDKELEDVRAFEKKKAEIYKKYAEMRQGIEANISQNIRDILASSIDAIFQKQLDGYDEESALLATKTERLVSFEGDNAEAVTEINRQAAIEEAKIQEKRAETEKKAFLLKQAFEVGEIAINTIKTVAALKAQAAVLLSNPVTAPLAPVALSQIPIVIAGGAVAGASVLAQSIPAFKDGVRDFIGGNAIVGDGGKHEYIRTPDGKVSKTPNTDTLVNLPTGTDVFKDENDFMNTLNSELSINGISPLANVLSRSIMPNITNKGISKEDLREVFSNEISKLSKTIKNQPQVIQNIDEKGLNTLIKQGGSTRRMLNARATGRGKTIG</sequence>
<name>A0A8E5E8R2_9CAUD</name>
<dbReference type="Proteomes" id="UP000693706">
    <property type="component" value="Segment"/>
</dbReference>
<feature type="coiled-coil region" evidence="1">
    <location>
        <begin position="143"/>
        <end position="187"/>
    </location>
</feature>
<organism evidence="2 3">
    <name type="scientific">Olleya phage Harreka_1</name>
    <dbReference type="NCBI Taxonomy" id="2745673"/>
    <lineage>
        <taxon>Viruses</taxon>
        <taxon>Duplodnaviria</taxon>
        <taxon>Heunggongvirae</taxon>
        <taxon>Uroviricota</taxon>
        <taxon>Caudoviricetes</taxon>
        <taxon>Aggregaviridae</taxon>
        <taxon>Harrekavirus</taxon>
        <taxon>Harrekavirus harreka</taxon>
    </lineage>
</organism>
<accession>A0A8E5E8R2</accession>
<evidence type="ECO:0000313" key="2">
    <source>
        <dbReference type="EMBL" id="QQV90415.1"/>
    </source>
</evidence>
<keyword evidence="3" id="KW-1185">Reference proteome</keyword>
<gene>
    <name evidence="2" type="ORF">Harreka1_8</name>
</gene>
<dbReference type="EMBL" id="MT732457">
    <property type="protein sequence ID" value="QQV90415.1"/>
    <property type="molecule type" value="Genomic_DNA"/>
</dbReference>
<protein>
    <submittedName>
        <fullName evidence="2">Tail tape measure protein</fullName>
    </submittedName>
</protein>
<reference evidence="2" key="1">
    <citation type="submission" date="2020-07" db="EMBL/GenBank/DDBJ databases">
        <title>Highly diverse flavobacterial phages as mortality factor during North Sea spring blooms.</title>
        <authorList>
            <person name="Bartlau N."/>
            <person name="Wichels A."/>
            <person name="Krohne G."/>
            <person name="Adriaenssens E.M."/>
            <person name="Heins A."/>
            <person name="Fuchs B.M."/>
            <person name="Amann R."/>
            <person name="Moraru C."/>
        </authorList>
    </citation>
    <scope>NUCLEOTIDE SEQUENCE</scope>
</reference>
<feature type="coiled-coil region" evidence="1">
    <location>
        <begin position="716"/>
        <end position="745"/>
    </location>
</feature>